<organism evidence="9 10">
    <name type="scientific">Pseudobacter ginsenosidimutans</name>
    <dbReference type="NCBI Taxonomy" id="661488"/>
    <lineage>
        <taxon>Bacteria</taxon>
        <taxon>Pseudomonadati</taxon>
        <taxon>Bacteroidota</taxon>
        <taxon>Chitinophagia</taxon>
        <taxon>Chitinophagales</taxon>
        <taxon>Chitinophagaceae</taxon>
        <taxon>Pseudobacter</taxon>
    </lineage>
</organism>
<comment type="subcellular location">
    <subcellularLocation>
        <location evidence="1 7">Cell outer membrane</location>
        <topology evidence="1 7">Multi-pass membrane protein</topology>
    </subcellularLocation>
</comment>
<evidence type="ECO:0000256" key="7">
    <source>
        <dbReference type="PROSITE-ProRule" id="PRU01360"/>
    </source>
</evidence>
<evidence type="ECO:0000256" key="6">
    <source>
        <dbReference type="ARBA" id="ARBA00023237"/>
    </source>
</evidence>
<dbReference type="InterPro" id="IPR023997">
    <property type="entry name" value="TonB-dep_OMP_SusC/RagA_CS"/>
</dbReference>
<dbReference type="InterPro" id="IPR039426">
    <property type="entry name" value="TonB-dep_rcpt-like"/>
</dbReference>
<proteinExistence type="inferred from homology"/>
<dbReference type="Pfam" id="PF07715">
    <property type="entry name" value="Plug"/>
    <property type="match status" value="1"/>
</dbReference>
<accession>A0A4V2F1W1</accession>
<dbReference type="InterPro" id="IPR036942">
    <property type="entry name" value="Beta-barrel_TonB_sf"/>
</dbReference>
<dbReference type="InterPro" id="IPR023996">
    <property type="entry name" value="TonB-dep_OMP_SusC/RagA"/>
</dbReference>
<keyword evidence="2 7" id="KW-0813">Transport</keyword>
<keyword evidence="3 7" id="KW-1134">Transmembrane beta strand</keyword>
<keyword evidence="4 7" id="KW-0812">Transmembrane</keyword>
<dbReference type="InterPro" id="IPR012910">
    <property type="entry name" value="Plug_dom"/>
</dbReference>
<comment type="similarity">
    <text evidence="7">Belongs to the TonB-dependent receptor family.</text>
</comment>
<name>A0A4V2F1W1_9BACT</name>
<dbReference type="SUPFAM" id="SSF56935">
    <property type="entry name" value="Porins"/>
    <property type="match status" value="1"/>
</dbReference>
<dbReference type="Gene3D" id="2.40.170.20">
    <property type="entry name" value="TonB-dependent receptor, beta-barrel domain"/>
    <property type="match status" value="1"/>
</dbReference>
<dbReference type="AlphaFoldDB" id="A0A4V2F1W1"/>
<evidence type="ECO:0000313" key="10">
    <source>
        <dbReference type="Proteomes" id="UP000293874"/>
    </source>
</evidence>
<keyword evidence="10" id="KW-1185">Reference proteome</keyword>
<dbReference type="NCBIfam" id="TIGR04057">
    <property type="entry name" value="SusC_RagA_signa"/>
    <property type="match status" value="1"/>
</dbReference>
<keyword evidence="5 7" id="KW-0472">Membrane</keyword>
<protein>
    <submittedName>
        <fullName evidence="9">TonB-linked SusC/RagA family outer membrane protein</fullName>
    </submittedName>
</protein>
<dbReference type="Gene3D" id="2.170.130.10">
    <property type="entry name" value="TonB-dependent receptor, plug domain"/>
    <property type="match status" value="1"/>
</dbReference>
<evidence type="ECO:0000259" key="8">
    <source>
        <dbReference type="SMART" id="SM00965"/>
    </source>
</evidence>
<dbReference type="InterPro" id="IPR008969">
    <property type="entry name" value="CarboxyPept-like_regulatory"/>
</dbReference>
<dbReference type="GO" id="GO:0009279">
    <property type="term" value="C:cell outer membrane"/>
    <property type="evidence" value="ECO:0007669"/>
    <property type="project" value="UniProtKB-SubCell"/>
</dbReference>
<dbReference type="SMART" id="SM00965">
    <property type="entry name" value="STN"/>
    <property type="match status" value="1"/>
</dbReference>
<comment type="caution">
    <text evidence="9">The sequence shown here is derived from an EMBL/GenBank/DDBJ whole genome shotgun (WGS) entry which is preliminary data.</text>
</comment>
<evidence type="ECO:0000256" key="3">
    <source>
        <dbReference type="ARBA" id="ARBA00022452"/>
    </source>
</evidence>
<evidence type="ECO:0000256" key="4">
    <source>
        <dbReference type="ARBA" id="ARBA00022692"/>
    </source>
</evidence>
<dbReference type="SUPFAM" id="SSF49464">
    <property type="entry name" value="Carboxypeptidase regulatory domain-like"/>
    <property type="match status" value="1"/>
</dbReference>
<dbReference type="PROSITE" id="PS52016">
    <property type="entry name" value="TONB_DEPENDENT_REC_3"/>
    <property type="match status" value="1"/>
</dbReference>
<keyword evidence="6 7" id="KW-0998">Cell outer membrane</keyword>
<gene>
    <name evidence="9" type="ORF">EV199_1017</name>
</gene>
<dbReference type="EMBL" id="SGXA01000001">
    <property type="protein sequence ID" value="RZS75156.1"/>
    <property type="molecule type" value="Genomic_DNA"/>
</dbReference>
<dbReference type="Pfam" id="PF07660">
    <property type="entry name" value="STN"/>
    <property type="match status" value="1"/>
</dbReference>
<dbReference type="Pfam" id="PF13620">
    <property type="entry name" value="CarboxypepD_reg"/>
    <property type="match status" value="1"/>
</dbReference>
<dbReference type="Proteomes" id="UP000293874">
    <property type="component" value="Unassembled WGS sequence"/>
</dbReference>
<evidence type="ECO:0000313" key="9">
    <source>
        <dbReference type="EMBL" id="RZS75156.1"/>
    </source>
</evidence>
<evidence type="ECO:0000256" key="2">
    <source>
        <dbReference type="ARBA" id="ARBA00022448"/>
    </source>
</evidence>
<dbReference type="NCBIfam" id="TIGR04056">
    <property type="entry name" value="OMP_RagA_SusC"/>
    <property type="match status" value="1"/>
</dbReference>
<evidence type="ECO:0000256" key="5">
    <source>
        <dbReference type="ARBA" id="ARBA00023136"/>
    </source>
</evidence>
<reference evidence="9 10" key="1">
    <citation type="submission" date="2019-02" db="EMBL/GenBank/DDBJ databases">
        <title>Genomic Encyclopedia of Type Strains, Phase IV (KMG-IV): sequencing the most valuable type-strain genomes for metagenomic binning, comparative biology and taxonomic classification.</title>
        <authorList>
            <person name="Goeker M."/>
        </authorList>
    </citation>
    <scope>NUCLEOTIDE SEQUENCE [LARGE SCALE GENOMIC DNA]</scope>
    <source>
        <strain evidence="9 10">DSM 18116</strain>
    </source>
</reference>
<dbReference type="RefSeq" id="WP_130539549.1">
    <property type="nucleotide sequence ID" value="NZ_SGXA01000001.1"/>
</dbReference>
<sequence length="1202" mass="134679">MQKTANGSRFSLPITQTLLVMKLTVLLLTIAVFSAHGNSMAQNLTISGKGLTLKEVFTTIEKQSGYVIIANEGIFNGTRTVSLDVTNMPLREVLDLVLKAQLLHYSIHGKTIFLSRKAAYPPALPTDGGLKIASLIIQPDPQPVTGTIVDSLGRPLQGVSVQLDPGNRGGTTNKEGVFSIGKVPPGNYTIEITFVNHLPIVRKITVGNSPLELGNLVMKINPGDMKEIVVINTGYQKLKPNELAGAADVITKKMLMEQTGTNILERLNGMTGSLNFNNKVLPGNATGNPNSVLNMTIRGYSTINGTTDPLIILNNFPYTGDINNIDPNDVESIVILKDAAATAMWGIRAANGVIVITTSGSKFGQKTRVNYRYTISATPEPDLSKVDVADGPEVYDFIAEHMGKSLPSILQDYQAIPELDFTGWQYYKGHISEAEFNEKMERLKAIHPRQQWADLLYKTGISQTHSLNVSGGSETLTWVLAVNREDRSGTLQEKSNRNNIRMTTGFKMSDKLRLELGIAYTKSYNKTGAPAYNSLKDGNNYMSTRGLQNPDGTPYGFYINYSPVRMDTVGAGLLGDLKFYPLTDWKQNYTTTTLENYTKNFRLVYTPLKDLELAVSLQSVNQTSAALNRAEKESYYARYNVAYFANIDYARRIVNYQLPKGEIHRIRNNYSNSFNGRVDLNYKKKIGKGLLVFNGAFDISESVNKADGEFLVGYEDNPRKYTYPHQQPVYSSLVGGTVYPIYSTDILTPKEVTQRNISTTASLAYIYDERLVFNVNGRRDGANILGVNVNERWKPNFSAGLNWRLHKEKFFNIDAVSNLTVGISSGFVGNVDVSKSSRLVATSFGYHSTFTELPGYYQTAIPPNPELRWEKTSHTNFKLDIGLFNDRIQLFSNIFLKNVRDLYLSTTVDPIQALATQYIANAGKMNVRGYELSLMAKIIDSKSFGYDITFSTARTKESVKYYPNTYTHGENLRMMLQNDGVALTSLPALFSNMPLFSIISFDGKMGVNNKGEYEVEYDGQVFNNGIELLSYVVKNGKDFTGIKNYGTGTPTFTGAFHNRFRYRNWSLLVSLQAELGHYFKYPTDNVNFLTLSNAFYRRWQKPGDEAHTELPEYTIPENKSWFSYRMYSRENIMKGGVIRINNIQLNYTIPTRKLKVLNLAFNAQNLGKIWTANGKGYDYRNLNFMSWNSEEKYYAFTVNVGF</sequence>
<dbReference type="InterPro" id="IPR037066">
    <property type="entry name" value="Plug_dom_sf"/>
</dbReference>
<dbReference type="InterPro" id="IPR011662">
    <property type="entry name" value="Secretin/TonB_short_N"/>
</dbReference>
<dbReference type="Gene3D" id="2.60.40.1120">
    <property type="entry name" value="Carboxypeptidase-like, regulatory domain"/>
    <property type="match status" value="1"/>
</dbReference>
<feature type="domain" description="Secretin/TonB short N-terminal" evidence="8">
    <location>
        <begin position="66"/>
        <end position="117"/>
    </location>
</feature>
<evidence type="ECO:0000256" key="1">
    <source>
        <dbReference type="ARBA" id="ARBA00004571"/>
    </source>
</evidence>